<dbReference type="Proteomes" id="UP000178230">
    <property type="component" value="Unassembled WGS sequence"/>
</dbReference>
<evidence type="ECO:0000313" key="3">
    <source>
        <dbReference type="EMBL" id="OGF99355.1"/>
    </source>
</evidence>
<evidence type="ECO:0000256" key="2">
    <source>
        <dbReference type="SAM" id="Phobius"/>
    </source>
</evidence>
<comment type="caution">
    <text evidence="3">The sequence shown here is derived from an EMBL/GenBank/DDBJ whole genome shotgun (WGS) entry which is preliminary data.</text>
</comment>
<proteinExistence type="predicted"/>
<keyword evidence="2" id="KW-0812">Transmembrane</keyword>
<organism evidence="3 4">
    <name type="scientific">Candidatus Gottesmanbacteria bacterium RBG_13_37_7</name>
    <dbReference type="NCBI Taxonomy" id="1798369"/>
    <lineage>
        <taxon>Bacteria</taxon>
        <taxon>Candidatus Gottesmaniibacteriota</taxon>
    </lineage>
</organism>
<evidence type="ECO:0008006" key="5">
    <source>
        <dbReference type="Google" id="ProtNLM"/>
    </source>
</evidence>
<dbReference type="EMBL" id="MFIY01000056">
    <property type="protein sequence ID" value="OGF99355.1"/>
    <property type="molecule type" value="Genomic_DNA"/>
</dbReference>
<keyword evidence="1" id="KW-0175">Coiled coil</keyword>
<feature type="transmembrane region" description="Helical" evidence="2">
    <location>
        <begin position="6"/>
        <end position="24"/>
    </location>
</feature>
<keyword evidence="2" id="KW-0472">Membrane</keyword>
<evidence type="ECO:0000313" key="4">
    <source>
        <dbReference type="Proteomes" id="UP000178230"/>
    </source>
</evidence>
<keyword evidence="2" id="KW-1133">Transmembrane helix</keyword>
<dbReference type="Pfam" id="PF14584">
    <property type="entry name" value="DUF4446"/>
    <property type="match status" value="1"/>
</dbReference>
<feature type="coiled-coil region" evidence="1">
    <location>
        <begin position="46"/>
        <end position="73"/>
    </location>
</feature>
<sequence>MSQPGYILVFVILLWLGVLTYLIYKISLRYKKLIEGVDKKNLLEILDRVLKNLSRDETELEIIKKEVKRLTEEGFYHVQKVGIVRFNPFADTGGDQSFVLTVLDGRDNGIVLTSLHNRGLTRWYAKNVINGKGVDHELSKEEQQAIKKALPVRK</sequence>
<gene>
    <name evidence="3" type="ORF">A2Y99_04925</name>
</gene>
<name>A0A1F5YGP8_9BACT</name>
<protein>
    <recommendedName>
        <fullName evidence="5">DUF4446 domain-containing protein</fullName>
    </recommendedName>
</protein>
<accession>A0A1F5YGP8</accession>
<dbReference type="AlphaFoldDB" id="A0A1F5YGP8"/>
<evidence type="ECO:0000256" key="1">
    <source>
        <dbReference type="SAM" id="Coils"/>
    </source>
</evidence>
<dbReference type="InterPro" id="IPR027981">
    <property type="entry name" value="DUF4446"/>
</dbReference>
<reference evidence="3 4" key="1">
    <citation type="journal article" date="2016" name="Nat. Commun.">
        <title>Thousands of microbial genomes shed light on interconnected biogeochemical processes in an aquifer system.</title>
        <authorList>
            <person name="Anantharaman K."/>
            <person name="Brown C.T."/>
            <person name="Hug L.A."/>
            <person name="Sharon I."/>
            <person name="Castelle C.J."/>
            <person name="Probst A.J."/>
            <person name="Thomas B.C."/>
            <person name="Singh A."/>
            <person name="Wilkins M.J."/>
            <person name="Karaoz U."/>
            <person name="Brodie E.L."/>
            <person name="Williams K.H."/>
            <person name="Hubbard S.S."/>
            <person name="Banfield J.F."/>
        </authorList>
    </citation>
    <scope>NUCLEOTIDE SEQUENCE [LARGE SCALE GENOMIC DNA]</scope>
</reference>